<dbReference type="SUPFAM" id="SSF56112">
    <property type="entry name" value="Protein kinase-like (PK-like)"/>
    <property type="match status" value="1"/>
</dbReference>
<dbReference type="InterPro" id="IPR011009">
    <property type="entry name" value="Kinase-like_dom_sf"/>
</dbReference>
<dbReference type="PROSITE" id="PS50011">
    <property type="entry name" value="PROTEIN_KINASE_DOM"/>
    <property type="match status" value="1"/>
</dbReference>
<dbReference type="PANTHER" id="PTHR24359:SF1">
    <property type="entry name" value="INHIBITOR OF NUCLEAR FACTOR KAPPA-B KINASE EPSILON SUBUNIT HOMOLOG 1-RELATED"/>
    <property type="match status" value="1"/>
</dbReference>
<keyword evidence="4" id="KW-1185">Reference proteome</keyword>
<accession>A0A0G2FL80</accession>
<name>A0A0G2FL80_9PEZI</name>
<protein>
    <recommendedName>
        <fullName evidence="2">Protein kinase domain-containing protein</fullName>
    </recommendedName>
</protein>
<feature type="domain" description="Protein kinase" evidence="2">
    <location>
        <begin position="131"/>
        <end position="512"/>
    </location>
</feature>
<sequence>MAENQTLKSRLTERKVDMKYMDSTNKLLTFVSKSKCLWALLVHVNRLGWLESFYVAGFDDSLFPIRREENWKFQSCKSDTYAIVPGKTGDDETVFEFIEDQQWQFFVPVFRPENIAYEFDYSCRMPFIREFQTEETNFSAVTEVVIHRKHMEFPPNNQIGTAIDEAGNFHVAVKEVTSARRLDRSDFEKLVENEASVLLHFGKQDHPHFIQTIARYTQGNRHFFIFPWAKGGNLRNLWRGQSSLSTASLNFSQEYCVQYIDWFFEQLLGLSGAIDKLHNPPGQPGGSCRHGDLKPENILCFCSVIPKVGDLLTGVKLVIADAGHARIHEKATDLRGERTTTQAGTQAYTPPEVEAQSDKARPRRYDIWSIGCLYLEFLIWILYGIGGLEAFLDDVKRAQPYTFYRTNPDVSLKPEVQAWIEAIKKDPRCAPIKLTAVGRLIGLIETRLLVVNIGVQPKKTTQSSSFDDEDPTLTGVEPMKLSVRSPTMDSSELPATERADASEMLREMDNIVKAARSQAIV</sequence>
<gene>
    <name evidence="3" type="ORF">UCDDA912_g04920</name>
</gene>
<evidence type="ECO:0000259" key="2">
    <source>
        <dbReference type="PROSITE" id="PS50011"/>
    </source>
</evidence>
<dbReference type="GO" id="GO:0005524">
    <property type="term" value="F:ATP binding"/>
    <property type="evidence" value="ECO:0007669"/>
    <property type="project" value="InterPro"/>
</dbReference>
<dbReference type="Gene3D" id="1.10.510.10">
    <property type="entry name" value="Transferase(Phosphotransferase) domain 1"/>
    <property type="match status" value="1"/>
</dbReference>
<dbReference type="Proteomes" id="UP000034680">
    <property type="component" value="Unassembled WGS sequence"/>
</dbReference>
<reference evidence="3 4" key="2">
    <citation type="submission" date="2015-05" db="EMBL/GenBank/DDBJ databases">
        <authorList>
            <person name="Morales-Cruz A."/>
            <person name="Amrine K.C."/>
            <person name="Cantu D."/>
        </authorList>
    </citation>
    <scope>NUCLEOTIDE SEQUENCE [LARGE SCALE GENOMIC DNA]</scope>
    <source>
        <strain evidence="3">DA912</strain>
    </source>
</reference>
<dbReference type="GO" id="GO:0004674">
    <property type="term" value="F:protein serine/threonine kinase activity"/>
    <property type="evidence" value="ECO:0007669"/>
    <property type="project" value="TreeGrafter"/>
</dbReference>
<feature type="compositionally biased region" description="Polar residues" evidence="1">
    <location>
        <begin position="339"/>
        <end position="348"/>
    </location>
</feature>
<reference evidence="3 4" key="1">
    <citation type="submission" date="2015-05" db="EMBL/GenBank/DDBJ databases">
        <title>Distinctive expansion of gene families associated with plant cell wall degradation and secondary metabolism in the genomes of grapevine trunk pathogens.</title>
        <authorList>
            <person name="Lawrence D.P."/>
            <person name="Travadon R."/>
            <person name="Rolshausen P.E."/>
            <person name="Baumgartner K."/>
        </authorList>
    </citation>
    <scope>NUCLEOTIDE SEQUENCE [LARGE SCALE GENOMIC DNA]</scope>
    <source>
        <strain evidence="3">DA912</strain>
    </source>
</reference>
<comment type="caution">
    <text evidence="3">The sequence shown here is derived from an EMBL/GenBank/DDBJ whole genome shotgun (WGS) entry which is preliminary data.</text>
</comment>
<evidence type="ECO:0000313" key="4">
    <source>
        <dbReference type="Proteomes" id="UP000034680"/>
    </source>
</evidence>
<dbReference type="InterPro" id="IPR008271">
    <property type="entry name" value="Ser/Thr_kinase_AS"/>
</dbReference>
<dbReference type="SMART" id="SM00220">
    <property type="entry name" value="S_TKc"/>
    <property type="match status" value="1"/>
</dbReference>
<dbReference type="OrthoDB" id="1046782at2759"/>
<dbReference type="InterPro" id="IPR000719">
    <property type="entry name" value="Prot_kinase_dom"/>
</dbReference>
<feature type="region of interest" description="Disordered" evidence="1">
    <location>
        <begin position="333"/>
        <end position="355"/>
    </location>
</feature>
<evidence type="ECO:0000256" key="1">
    <source>
        <dbReference type="SAM" id="MobiDB-lite"/>
    </source>
</evidence>
<organism evidence="3 4">
    <name type="scientific">Diaporthe ampelina</name>
    <dbReference type="NCBI Taxonomy" id="1214573"/>
    <lineage>
        <taxon>Eukaryota</taxon>
        <taxon>Fungi</taxon>
        <taxon>Dikarya</taxon>
        <taxon>Ascomycota</taxon>
        <taxon>Pezizomycotina</taxon>
        <taxon>Sordariomycetes</taxon>
        <taxon>Sordariomycetidae</taxon>
        <taxon>Diaporthales</taxon>
        <taxon>Diaporthaceae</taxon>
        <taxon>Diaporthe</taxon>
    </lineage>
</organism>
<dbReference type="PANTHER" id="PTHR24359">
    <property type="entry name" value="SERINE/THREONINE-PROTEIN KINASE SBK1"/>
    <property type="match status" value="1"/>
</dbReference>
<evidence type="ECO:0000313" key="3">
    <source>
        <dbReference type="EMBL" id="KKY35127.1"/>
    </source>
</evidence>
<dbReference type="AlphaFoldDB" id="A0A0G2FL80"/>
<dbReference type="STRING" id="1214573.A0A0G2FL80"/>
<dbReference type="EMBL" id="LCUC01000172">
    <property type="protein sequence ID" value="KKY35127.1"/>
    <property type="molecule type" value="Genomic_DNA"/>
</dbReference>
<dbReference type="Pfam" id="PF00069">
    <property type="entry name" value="Pkinase"/>
    <property type="match status" value="1"/>
</dbReference>
<proteinExistence type="predicted"/>
<dbReference type="PROSITE" id="PS00108">
    <property type="entry name" value="PROTEIN_KINASE_ST"/>
    <property type="match status" value="1"/>
</dbReference>